<dbReference type="InterPro" id="IPR006189">
    <property type="entry name" value="CHASE_dom"/>
</dbReference>
<dbReference type="PROSITE" id="PS50113">
    <property type="entry name" value="PAC"/>
    <property type="match status" value="2"/>
</dbReference>
<evidence type="ECO:0000256" key="4">
    <source>
        <dbReference type="ARBA" id="ARBA00022553"/>
    </source>
</evidence>
<dbReference type="SMART" id="SM00091">
    <property type="entry name" value="PAS"/>
    <property type="match status" value="3"/>
</dbReference>
<feature type="domain" description="PAS" evidence="12">
    <location>
        <begin position="336"/>
        <end position="412"/>
    </location>
</feature>
<dbReference type="InterPro" id="IPR001610">
    <property type="entry name" value="PAC"/>
</dbReference>
<keyword evidence="9 10" id="KW-0472">Membrane</keyword>
<evidence type="ECO:0000313" key="15">
    <source>
        <dbReference type="EMBL" id="KAA5539820.1"/>
    </source>
</evidence>
<dbReference type="PANTHER" id="PTHR43304:SF1">
    <property type="entry name" value="PAC DOMAIN-CONTAINING PROTEIN"/>
    <property type="match status" value="1"/>
</dbReference>
<dbReference type="GO" id="GO:0016020">
    <property type="term" value="C:membrane"/>
    <property type="evidence" value="ECO:0007669"/>
    <property type="project" value="UniProtKB-SubCell"/>
</dbReference>
<dbReference type="SUPFAM" id="SSF55874">
    <property type="entry name" value="ATPase domain of HSP90 chaperone/DNA topoisomerase II/histidine kinase"/>
    <property type="match status" value="1"/>
</dbReference>
<dbReference type="EC" id="2.7.13.3" evidence="3"/>
<dbReference type="SMART" id="SM00388">
    <property type="entry name" value="HisKA"/>
    <property type="match status" value="1"/>
</dbReference>
<keyword evidence="16" id="KW-1185">Reference proteome</keyword>
<feature type="transmembrane region" description="Helical" evidence="10">
    <location>
        <begin position="7"/>
        <end position="32"/>
    </location>
</feature>
<dbReference type="Gene3D" id="3.30.565.10">
    <property type="entry name" value="Histidine kinase-like ATPase, C-terminal domain"/>
    <property type="match status" value="1"/>
</dbReference>
<evidence type="ECO:0000256" key="2">
    <source>
        <dbReference type="ARBA" id="ARBA00004370"/>
    </source>
</evidence>
<reference evidence="15 16" key="1">
    <citation type="submission" date="2019-09" db="EMBL/GenBank/DDBJ databases">
        <title>Genome sequence and assembly of Adhaeribacter sp.</title>
        <authorList>
            <person name="Chhetri G."/>
        </authorList>
    </citation>
    <scope>NUCLEOTIDE SEQUENCE [LARGE SCALE GENOMIC DNA]</scope>
    <source>
        <strain evidence="15 16">DK36</strain>
    </source>
</reference>
<dbReference type="PANTHER" id="PTHR43304">
    <property type="entry name" value="PHYTOCHROME-LIKE PROTEIN CPH1"/>
    <property type="match status" value="1"/>
</dbReference>
<dbReference type="PROSITE" id="PS50112">
    <property type="entry name" value="PAS"/>
    <property type="match status" value="2"/>
</dbReference>
<keyword evidence="8 10" id="KW-1133">Transmembrane helix</keyword>
<keyword evidence="4" id="KW-0597">Phosphoprotein</keyword>
<evidence type="ECO:0000256" key="6">
    <source>
        <dbReference type="ARBA" id="ARBA00022692"/>
    </source>
</evidence>
<dbReference type="PROSITE" id="PS50109">
    <property type="entry name" value="HIS_KIN"/>
    <property type="match status" value="1"/>
</dbReference>
<evidence type="ECO:0000256" key="5">
    <source>
        <dbReference type="ARBA" id="ARBA00022679"/>
    </source>
</evidence>
<gene>
    <name evidence="15" type="ORF">F0145_23835</name>
</gene>
<dbReference type="InterPro" id="IPR003594">
    <property type="entry name" value="HATPase_dom"/>
</dbReference>
<evidence type="ECO:0000259" key="13">
    <source>
        <dbReference type="PROSITE" id="PS50113"/>
    </source>
</evidence>
<organism evidence="15 16">
    <name type="scientific">Adhaeribacter rhizoryzae</name>
    <dbReference type="NCBI Taxonomy" id="2607907"/>
    <lineage>
        <taxon>Bacteria</taxon>
        <taxon>Pseudomonadati</taxon>
        <taxon>Bacteroidota</taxon>
        <taxon>Cytophagia</taxon>
        <taxon>Cytophagales</taxon>
        <taxon>Hymenobacteraceae</taxon>
        <taxon>Adhaeribacter</taxon>
    </lineage>
</organism>
<dbReference type="GO" id="GO:0000155">
    <property type="term" value="F:phosphorelay sensor kinase activity"/>
    <property type="evidence" value="ECO:0007669"/>
    <property type="project" value="InterPro"/>
</dbReference>
<dbReference type="AlphaFoldDB" id="A0A5M6CZI1"/>
<keyword evidence="5" id="KW-0808">Transferase</keyword>
<dbReference type="InterPro" id="IPR042240">
    <property type="entry name" value="CHASE_sf"/>
</dbReference>
<evidence type="ECO:0000256" key="1">
    <source>
        <dbReference type="ARBA" id="ARBA00000085"/>
    </source>
</evidence>
<keyword evidence="7" id="KW-0418">Kinase</keyword>
<dbReference type="InterPro" id="IPR003661">
    <property type="entry name" value="HisK_dim/P_dom"/>
</dbReference>
<comment type="caution">
    <text evidence="15">The sequence shown here is derived from an EMBL/GenBank/DDBJ whole genome shotgun (WGS) entry which is preliminary data.</text>
</comment>
<feature type="domain" description="PAC" evidence="13">
    <location>
        <begin position="541"/>
        <end position="593"/>
    </location>
</feature>
<name>A0A5M6CZI1_9BACT</name>
<feature type="transmembrane region" description="Helical" evidence="10">
    <location>
        <begin position="312"/>
        <end position="332"/>
    </location>
</feature>
<dbReference type="EMBL" id="VWSF01000030">
    <property type="protein sequence ID" value="KAA5539820.1"/>
    <property type="molecule type" value="Genomic_DNA"/>
</dbReference>
<dbReference type="RefSeq" id="WP_150092771.1">
    <property type="nucleotide sequence ID" value="NZ_VWSF01000030.1"/>
</dbReference>
<evidence type="ECO:0000256" key="10">
    <source>
        <dbReference type="SAM" id="Phobius"/>
    </source>
</evidence>
<dbReference type="InterPro" id="IPR000014">
    <property type="entry name" value="PAS"/>
</dbReference>
<dbReference type="Pfam" id="PF13426">
    <property type="entry name" value="PAS_9"/>
    <property type="match status" value="1"/>
</dbReference>
<feature type="domain" description="PAC" evidence="13">
    <location>
        <begin position="416"/>
        <end position="467"/>
    </location>
</feature>
<accession>A0A5M6CZI1</accession>
<dbReference type="InterPro" id="IPR036097">
    <property type="entry name" value="HisK_dim/P_sf"/>
</dbReference>
<feature type="domain" description="PAS" evidence="12">
    <location>
        <begin position="468"/>
        <end position="538"/>
    </location>
</feature>
<evidence type="ECO:0000256" key="3">
    <source>
        <dbReference type="ARBA" id="ARBA00012438"/>
    </source>
</evidence>
<dbReference type="Gene3D" id="1.10.287.130">
    <property type="match status" value="1"/>
</dbReference>
<dbReference type="Pfam" id="PF03924">
    <property type="entry name" value="CHASE"/>
    <property type="match status" value="1"/>
</dbReference>
<dbReference type="CDD" id="cd00082">
    <property type="entry name" value="HisKA"/>
    <property type="match status" value="1"/>
</dbReference>
<evidence type="ECO:0000259" key="14">
    <source>
        <dbReference type="PROSITE" id="PS50839"/>
    </source>
</evidence>
<sequence length="963" mass="110494">MTDIKRLFKYFSFTFIPFLFFLGVTIFAYFYLKKRREEGVINRFNLKAAQAEDLVSRRTGHYIQVLKGAKGLFTASTEIERVEWKNYIEALEVYKNYPGIQGIGFAEVIRPENLQRHIRKVRAEGFPDYKLSPAGTRPVYTSIVYLEPFSGANLRAFGYDMFSEPIRRQAMEQARDSGQPVLSGKVTLVQESGNKKQPGFLLYLPVYQDVILPQTVPERRRLLKGYVYSPFRAVDLMQNVLFDDFEDFSIRIYDGLQTRKEYLLYTNNQDIEGSGNAVLTKSTRINMANRTWTIVFQAQPTFKQTQSKIPEIVLAAGSIISLLVFFALLSVARTRRANKLRQTISDNATVALFMLNAKGYCTFMNPMAERMTGYTFDEIQQQPFHYLVHHHYPNGSPFRIEECPIQIALRQNKGLRDHEDIFIRKDGTFFNVSCSATPVMEQDALVYMVLEVRDVTEERQAQLAILESEVRFRNMADSAPVMVWLNNEKALATYLNKQWLEFTGQTTEEALNLGWIKAVHPDDVAKIRPIYEQALKNQRGFEMDYRLRRHDGVYRWMATNAAPRFDAAGKFMGYIGSVIDITERKEAEQKIKENAQLLQKIFLEVPALVALIRAEDQTYVFANPFYRKMLGNQVATGKSIREAHPDLEGPGLFEQIGQVIANGKAFVGKEVAISKEANGKRQTGYFNLVYQPLFTPDREVEAVLIFAIEVTELVFSRKELMQTNEELSRTNVELRRTNTDLDNFVYTASHDLRAPIANLEGLTNDMMYNLYARLAPEEQFVLRLVQESINKLKRTIVDLTNITRVQKEVDQSQINLSFAEVLADVQQDILPMIEESEACIQTDFAVPEIIYARKNLRSILYNLVSNAIKYRHLERKPLVIISTAQEEEYITLTVSDNGLGIRADQQHKLFSMFRRVHTHVEGSGIGLYIVKRIVENNGGYVTVDSQEGQGATFKVFFKKQPAT</sequence>
<dbReference type="SMART" id="SM01079">
    <property type="entry name" value="CHASE"/>
    <property type="match status" value="1"/>
</dbReference>
<dbReference type="InterPro" id="IPR035965">
    <property type="entry name" value="PAS-like_dom_sf"/>
</dbReference>
<dbReference type="InterPro" id="IPR000700">
    <property type="entry name" value="PAS-assoc_C"/>
</dbReference>
<feature type="domain" description="CHASE" evidence="14">
    <location>
        <begin position="75"/>
        <end position="295"/>
    </location>
</feature>
<dbReference type="Pfam" id="PF08448">
    <property type="entry name" value="PAS_4"/>
    <property type="match status" value="1"/>
</dbReference>
<evidence type="ECO:0000259" key="11">
    <source>
        <dbReference type="PROSITE" id="PS50109"/>
    </source>
</evidence>
<evidence type="ECO:0000256" key="9">
    <source>
        <dbReference type="ARBA" id="ARBA00023136"/>
    </source>
</evidence>
<keyword evidence="6 10" id="KW-0812">Transmembrane</keyword>
<dbReference type="Gene3D" id="3.30.450.20">
    <property type="entry name" value="PAS domain"/>
    <property type="match status" value="3"/>
</dbReference>
<dbReference type="SUPFAM" id="SSF55785">
    <property type="entry name" value="PYP-like sensor domain (PAS domain)"/>
    <property type="match status" value="3"/>
</dbReference>
<evidence type="ECO:0000313" key="16">
    <source>
        <dbReference type="Proteomes" id="UP000323426"/>
    </source>
</evidence>
<dbReference type="InterPro" id="IPR005467">
    <property type="entry name" value="His_kinase_dom"/>
</dbReference>
<dbReference type="NCBIfam" id="TIGR00229">
    <property type="entry name" value="sensory_box"/>
    <property type="match status" value="2"/>
</dbReference>
<comment type="catalytic activity">
    <reaction evidence="1">
        <text>ATP + protein L-histidine = ADP + protein N-phospho-L-histidine.</text>
        <dbReference type="EC" id="2.7.13.3"/>
    </reaction>
</comment>
<dbReference type="SMART" id="SM00387">
    <property type="entry name" value="HATPase_c"/>
    <property type="match status" value="1"/>
</dbReference>
<dbReference type="Gene3D" id="3.30.450.350">
    <property type="entry name" value="CHASE domain"/>
    <property type="match status" value="1"/>
</dbReference>
<dbReference type="CDD" id="cd00075">
    <property type="entry name" value="HATPase"/>
    <property type="match status" value="1"/>
</dbReference>
<dbReference type="SMART" id="SM00086">
    <property type="entry name" value="PAC"/>
    <property type="match status" value="2"/>
</dbReference>
<dbReference type="Pfam" id="PF02518">
    <property type="entry name" value="HATPase_c"/>
    <property type="match status" value="1"/>
</dbReference>
<evidence type="ECO:0000256" key="8">
    <source>
        <dbReference type="ARBA" id="ARBA00022989"/>
    </source>
</evidence>
<dbReference type="Proteomes" id="UP000323426">
    <property type="component" value="Unassembled WGS sequence"/>
</dbReference>
<dbReference type="PRINTS" id="PR00344">
    <property type="entry name" value="BCTRLSENSOR"/>
</dbReference>
<proteinExistence type="predicted"/>
<dbReference type="InterPro" id="IPR052162">
    <property type="entry name" value="Sensor_kinase/Photoreceptor"/>
</dbReference>
<dbReference type="PROSITE" id="PS50839">
    <property type="entry name" value="CHASE"/>
    <property type="match status" value="1"/>
</dbReference>
<dbReference type="CDD" id="cd00130">
    <property type="entry name" value="PAS"/>
    <property type="match status" value="2"/>
</dbReference>
<dbReference type="InterPro" id="IPR036890">
    <property type="entry name" value="HATPase_C_sf"/>
</dbReference>
<feature type="domain" description="Histidine kinase" evidence="11">
    <location>
        <begin position="747"/>
        <end position="961"/>
    </location>
</feature>
<evidence type="ECO:0000256" key="7">
    <source>
        <dbReference type="ARBA" id="ARBA00022777"/>
    </source>
</evidence>
<protein>
    <recommendedName>
        <fullName evidence="3">histidine kinase</fullName>
        <ecNumber evidence="3">2.7.13.3</ecNumber>
    </recommendedName>
</protein>
<dbReference type="InterPro" id="IPR013655">
    <property type="entry name" value="PAS_fold_3"/>
</dbReference>
<dbReference type="Pfam" id="PF08447">
    <property type="entry name" value="PAS_3"/>
    <property type="match status" value="1"/>
</dbReference>
<dbReference type="SUPFAM" id="SSF47384">
    <property type="entry name" value="Homodimeric domain of signal transducing histidine kinase"/>
    <property type="match status" value="1"/>
</dbReference>
<comment type="subcellular location">
    <subcellularLocation>
        <location evidence="2">Membrane</location>
    </subcellularLocation>
</comment>
<dbReference type="InterPro" id="IPR004358">
    <property type="entry name" value="Sig_transdc_His_kin-like_C"/>
</dbReference>
<dbReference type="FunFam" id="3.30.450.20:FF:000099">
    <property type="entry name" value="Sensory box sensor histidine kinase"/>
    <property type="match status" value="1"/>
</dbReference>
<dbReference type="InterPro" id="IPR013656">
    <property type="entry name" value="PAS_4"/>
</dbReference>
<evidence type="ECO:0000259" key="12">
    <source>
        <dbReference type="PROSITE" id="PS50112"/>
    </source>
</evidence>